<evidence type="ECO:0000256" key="3">
    <source>
        <dbReference type="SAM" id="MobiDB-lite"/>
    </source>
</evidence>
<dbReference type="STRING" id="5539.A0A3E2HP39"/>
<gene>
    <name evidence="4" type="ORF">B7463_g1210</name>
</gene>
<name>A0A3E2HP39_SCYLI</name>
<evidence type="ECO:0000256" key="2">
    <source>
        <dbReference type="SAM" id="Coils"/>
    </source>
</evidence>
<organism evidence="4 5">
    <name type="scientific">Scytalidium lignicola</name>
    <name type="common">Hyphomycete</name>
    <dbReference type="NCBI Taxonomy" id="5539"/>
    <lineage>
        <taxon>Eukaryota</taxon>
        <taxon>Fungi</taxon>
        <taxon>Dikarya</taxon>
        <taxon>Ascomycota</taxon>
        <taxon>Pezizomycotina</taxon>
        <taxon>Leotiomycetes</taxon>
        <taxon>Leotiomycetes incertae sedis</taxon>
        <taxon>Scytalidium</taxon>
    </lineage>
</organism>
<evidence type="ECO:0000313" key="4">
    <source>
        <dbReference type="EMBL" id="RFU35140.1"/>
    </source>
</evidence>
<proteinExistence type="predicted"/>
<dbReference type="AlphaFoldDB" id="A0A3E2HP39"/>
<dbReference type="Proteomes" id="UP000258309">
    <property type="component" value="Unassembled WGS sequence"/>
</dbReference>
<evidence type="ECO:0000256" key="1">
    <source>
        <dbReference type="ARBA" id="ARBA00023054"/>
    </source>
</evidence>
<feature type="non-terminal residue" evidence="4">
    <location>
        <position position="1"/>
    </location>
</feature>
<feature type="region of interest" description="Disordered" evidence="3">
    <location>
        <begin position="825"/>
        <end position="846"/>
    </location>
</feature>
<keyword evidence="1 2" id="KW-0175">Coiled coil</keyword>
<dbReference type="OMA" id="TINIFIF"/>
<feature type="compositionally biased region" description="Basic and acidic residues" evidence="3">
    <location>
        <begin position="263"/>
        <end position="280"/>
    </location>
</feature>
<feature type="region of interest" description="Disordered" evidence="3">
    <location>
        <begin position="774"/>
        <end position="793"/>
    </location>
</feature>
<feature type="compositionally biased region" description="Basic and acidic residues" evidence="3">
    <location>
        <begin position="835"/>
        <end position="846"/>
    </location>
</feature>
<dbReference type="PANTHER" id="PTHR18870:SF9">
    <property type="entry name" value="PROTEIN TAG-278-RELATED"/>
    <property type="match status" value="1"/>
</dbReference>
<comment type="caution">
    <text evidence="4">The sequence shown here is derived from an EMBL/GenBank/DDBJ whole genome shotgun (WGS) entry which is preliminary data.</text>
</comment>
<dbReference type="PANTHER" id="PTHR18870">
    <property type="entry name" value="PROTEIN TAG-278-RELATED"/>
    <property type="match status" value="1"/>
</dbReference>
<feature type="compositionally biased region" description="Basic and acidic residues" evidence="3">
    <location>
        <begin position="37"/>
        <end position="57"/>
    </location>
</feature>
<feature type="coiled-coil region" evidence="2">
    <location>
        <begin position="539"/>
        <end position="703"/>
    </location>
</feature>
<sequence>MASTEVQEIPHQEEEVAASEILSGDDATGVATETEAETDKEGSTKETRNGVKKESVPPKRAGITVAKRSGTTTTSSTTKPAVSSAPRSASGGLSKPPTRPTTGSTLRKAPGSAASATSASSAAHKSRPSVGGSGDDHKKPLASAARRTSIAPSSTRESPSKSTSAAKPATSTTAARRPTTGVTSPTSKAPTRTTPTSSSRATGTTTTTAAHAARPSTASKPAISGAVADAKKKLSSVSASPSAPSRTAARPVTEKPTATPSKEVNELKAKLEESEAKVEGLEKEIASSQEKVHELEEQLKTEAAKVAEAEGKLHSQYQEEVEKLHADHKADLEALQSQLTDAESAQKDAEKASLKAIEEAQSEAKLKSESEAAEALEKHKAESVAALDKISAELAEVREAHATTTAALAEKDSEIAALKSNLEQANAEVAKLGDSLKALQAEHETRSQDLETKLESQGKEHDTVIANLKKSLVEEHELVLATLKETHAVELAKGSQEASSSHQELVDNLIKQHQDTQATLQKQIDAAVAAQTAIETSYKEKLETQEAELKANITGLEADLSALSKAHGTLQTKSTEDVKALETAQEALSKANQEIISLQKMMDTFDADGKSREEELVKVKAELATTSNNLESKKKDMIVLQEKHQKELETVSMDYEKEIEALQGNSGVKEELEALQVKYDELTQTLEKSASTHVNEVAELKEEHAGAVAVLVAKINEKDSETAQVLEDLKATHAKNLDDAHDKAMSASHAAHTLELEQLRAQLTQEITALKEEHATSMASVSSDLEKHKTAEQSLQAEITKNEEALEQANQELDSLKQDLAHEKMARASAEADLDATKNKKPDTSEADALRKTIEVMKEQHQTSLTTAQEESAKVAAEHSATKQALDKAIADLEKQQAETEISIETSKSDYKSLHESMTQLIEEANIKNEDLEAKLKELEANLKVKDAELAEAKANGVSPTTPNKAPSGLKSSKYAEDVDDAEVDAQVVEGELDNSSAALALLAQAQVKAKQLHEMNGELKEDHLRMLKSMTDVSPQSTTSS</sequence>
<keyword evidence="5" id="KW-1185">Reference proteome</keyword>
<evidence type="ECO:0000313" key="5">
    <source>
        <dbReference type="Proteomes" id="UP000258309"/>
    </source>
</evidence>
<feature type="compositionally biased region" description="Low complexity" evidence="3">
    <location>
        <begin position="112"/>
        <end position="123"/>
    </location>
</feature>
<feature type="coiled-coil region" evidence="2">
    <location>
        <begin position="408"/>
        <end position="442"/>
    </location>
</feature>
<accession>A0A3E2HP39</accession>
<feature type="region of interest" description="Disordered" evidence="3">
    <location>
        <begin position="954"/>
        <end position="973"/>
    </location>
</feature>
<reference evidence="4 5" key="1">
    <citation type="submission" date="2018-05" db="EMBL/GenBank/DDBJ databases">
        <title>Draft genome sequence of Scytalidium lignicola DSM 105466, a ubiquitous saprotrophic fungus.</title>
        <authorList>
            <person name="Buettner E."/>
            <person name="Gebauer A.M."/>
            <person name="Hofrichter M."/>
            <person name="Liers C."/>
            <person name="Kellner H."/>
        </authorList>
    </citation>
    <scope>NUCLEOTIDE SEQUENCE [LARGE SCALE GENOMIC DNA]</scope>
    <source>
        <strain evidence="4 5">DSM 105466</strain>
    </source>
</reference>
<protein>
    <submittedName>
        <fullName evidence="4">Uncharacterized protein</fullName>
    </submittedName>
</protein>
<feature type="compositionally biased region" description="Low complexity" evidence="3">
    <location>
        <begin position="152"/>
        <end position="219"/>
    </location>
</feature>
<dbReference type="EMBL" id="NCSJ02000012">
    <property type="protein sequence ID" value="RFU35140.1"/>
    <property type="molecule type" value="Genomic_DNA"/>
</dbReference>
<feature type="compositionally biased region" description="Low complexity" evidence="3">
    <location>
        <begin position="235"/>
        <end position="251"/>
    </location>
</feature>
<dbReference type="OrthoDB" id="2289094at2759"/>
<feature type="non-terminal residue" evidence="4">
    <location>
        <position position="1042"/>
    </location>
</feature>
<feature type="region of interest" description="Disordered" evidence="3">
    <location>
        <begin position="1"/>
        <end position="280"/>
    </location>
</feature>